<proteinExistence type="predicted"/>
<reference evidence="1 2" key="1">
    <citation type="submission" date="2024-04" db="EMBL/GenBank/DDBJ databases">
        <authorList>
            <person name="Fracassetti M."/>
        </authorList>
    </citation>
    <scope>NUCLEOTIDE SEQUENCE [LARGE SCALE GENOMIC DNA]</scope>
</reference>
<protein>
    <submittedName>
        <fullName evidence="1">Uncharacterized protein</fullName>
    </submittedName>
</protein>
<name>A0AAV2FSF0_9ROSI</name>
<dbReference type="EMBL" id="OZ034820">
    <property type="protein sequence ID" value="CAL1400882.1"/>
    <property type="molecule type" value="Genomic_DNA"/>
</dbReference>
<dbReference type="AlphaFoldDB" id="A0AAV2FSF0"/>
<dbReference type="Proteomes" id="UP001497516">
    <property type="component" value="Chromosome 7"/>
</dbReference>
<sequence>MFIGVEYFGVQLCCSKCESFGHDCSLPPPRVANKRNWRVKQSIVVARSKVIELGSDDVGTGLEKEVSEQVAGSKVKEVVVDIAPPVTPSSLPSQVEFNKVINGAGSKSIVNSFFLVLHCNAFEALCSSQDIKLQASVPKKMGKEDLRSKGAVTKVTTLRNDHHSMEHKGFQ</sequence>
<evidence type="ECO:0000313" key="2">
    <source>
        <dbReference type="Proteomes" id="UP001497516"/>
    </source>
</evidence>
<accession>A0AAV2FSF0</accession>
<keyword evidence="2" id="KW-1185">Reference proteome</keyword>
<organism evidence="1 2">
    <name type="scientific">Linum trigynum</name>
    <dbReference type="NCBI Taxonomy" id="586398"/>
    <lineage>
        <taxon>Eukaryota</taxon>
        <taxon>Viridiplantae</taxon>
        <taxon>Streptophyta</taxon>
        <taxon>Embryophyta</taxon>
        <taxon>Tracheophyta</taxon>
        <taxon>Spermatophyta</taxon>
        <taxon>Magnoliopsida</taxon>
        <taxon>eudicotyledons</taxon>
        <taxon>Gunneridae</taxon>
        <taxon>Pentapetalae</taxon>
        <taxon>rosids</taxon>
        <taxon>fabids</taxon>
        <taxon>Malpighiales</taxon>
        <taxon>Linaceae</taxon>
        <taxon>Linum</taxon>
    </lineage>
</organism>
<gene>
    <name evidence="1" type="ORF">LTRI10_LOCUS40982</name>
</gene>
<evidence type="ECO:0000313" key="1">
    <source>
        <dbReference type="EMBL" id="CAL1400882.1"/>
    </source>
</evidence>